<evidence type="ECO:0000313" key="1">
    <source>
        <dbReference type="EMBL" id="GBP94045.1"/>
    </source>
</evidence>
<proteinExistence type="predicted"/>
<organism evidence="1 2">
    <name type="scientific">Eumeta variegata</name>
    <name type="common">Bagworm moth</name>
    <name type="synonym">Eumeta japonica</name>
    <dbReference type="NCBI Taxonomy" id="151549"/>
    <lineage>
        <taxon>Eukaryota</taxon>
        <taxon>Metazoa</taxon>
        <taxon>Ecdysozoa</taxon>
        <taxon>Arthropoda</taxon>
        <taxon>Hexapoda</taxon>
        <taxon>Insecta</taxon>
        <taxon>Pterygota</taxon>
        <taxon>Neoptera</taxon>
        <taxon>Endopterygota</taxon>
        <taxon>Lepidoptera</taxon>
        <taxon>Glossata</taxon>
        <taxon>Ditrysia</taxon>
        <taxon>Tineoidea</taxon>
        <taxon>Psychidae</taxon>
        <taxon>Oiketicinae</taxon>
        <taxon>Eumeta</taxon>
    </lineage>
</organism>
<gene>
    <name evidence="1" type="ORF">EVAR_68952_1</name>
</gene>
<name>A0A4C2A4Y7_EUMVA</name>
<reference evidence="1 2" key="1">
    <citation type="journal article" date="2019" name="Commun. Biol.">
        <title>The bagworm genome reveals a unique fibroin gene that provides high tensile strength.</title>
        <authorList>
            <person name="Kono N."/>
            <person name="Nakamura H."/>
            <person name="Ohtoshi R."/>
            <person name="Tomita M."/>
            <person name="Numata K."/>
            <person name="Arakawa K."/>
        </authorList>
    </citation>
    <scope>NUCLEOTIDE SEQUENCE [LARGE SCALE GENOMIC DNA]</scope>
</reference>
<keyword evidence="2" id="KW-1185">Reference proteome</keyword>
<dbReference type="Proteomes" id="UP000299102">
    <property type="component" value="Unassembled WGS sequence"/>
</dbReference>
<comment type="caution">
    <text evidence="1">The sequence shown here is derived from an EMBL/GenBank/DDBJ whole genome shotgun (WGS) entry which is preliminary data.</text>
</comment>
<dbReference type="EMBL" id="BGZK01002452">
    <property type="protein sequence ID" value="GBP94045.1"/>
    <property type="molecule type" value="Genomic_DNA"/>
</dbReference>
<dbReference type="AlphaFoldDB" id="A0A4C2A4Y7"/>
<accession>A0A4C2A4Y7</accession>
<protein>
    <submittedName>
        <fullName evidence="1">Uncharacterized protein</fullName>
    </submittedName>
</protein>
<evidence type="ECO:0000313" key="2">
    <source>
        <dbReference type="Proteomes" id="UP000299102"/>
    </source>
</evidence>
<sequence>MTDGPAAHERQLCRGNAHKALERNVSIPRLDVFLSFTSALHTPADFGSHINSRRPALNCSGLAGLEIRQRQISNNFQTSKSHSKYRCLGGRLSVYPSGTLLANFTNIHDVSHGAAGSGAFVNSAPRPPNPL</sequence>